<dbReference type="AlphaFoldDB" id="A0A7K0BZ29"/>
<keyword evidence="2" id="KW-1185">Reference proteome</keyword>
<proteinExistence type="predicted"/>
<dbReference type="InterPro" id="IPR042099">
    <property type="entry name" value="ANL_N_sf"/>
</dbReference>
<accession>A0A7K0BZ29</accession>
<gene>
    <name evidence="1" type="ORF">ACRB68_45330</name>
</gene>
<dbReference type="RefSeq" id="WP_328594613.1">
    <property type="nucleotide sequence ID" value="NZ_WEGH01000003.1"/>
</dbReference>
<evidence type="ECO:0000313" key="2">
    <source>
        <dbReference type="Proteomes" id="UP000487268"/>
    </source>
</evidence>
<reference evidence="1 2" key="1">
    <citation type="submission" date="2019-10" db="EMBL/GenBank/DDBJ databases">
        <title>Actinomadura rubteroloni sp. nov. and Actinomadura macrotermitis sp. nov., isolated from the gut of fungus growing-termite Macrotermes natalensis.</title>
        <authorList>
            <person name="Benndorf R."/>
            <person name="Martin K."/>
            <person name="Kuefner M."/>
            <person name="De Beer W."/>
            <person name="Kaster A.-K."/>
            <person name="Vollmers J."/>
            <person name="Poulsen M."/>
            <person name="Beemelmanns C."/>
        </authorList>
    </citation>
    <scope>NUCLEOTIDE SEQUENCE [LARGE SCALE GENOMIC DNA]</scope>
    <source>
        <strain evidence="1 2">RB68</strain>
    </source>
</reference>
<organism evidence="1 2">
    <name type="scientific">Actinomadura macrotermitis</name>
    <dbReference type="NCBI Taxonomy" id="2585200"/>
    <lineage>
        <taxon>Bacteria</taxon>
        <taxon>Bacillati</taxon>
        <taxon>Actinomycetota</taxon>
        <taxon>Actinomycetes</taxon>
        <taxon>Streptosporangiales</taxon>
        <taxon>Thermomonosporaceae</taxon>
        <taxon>Actinomadura</taxon>
    </lineage>
</organism>
<dbReference type="EMBL" id="WEGH01000003">
    <property type="protein sequence ID" value="MQY06445.1"/>
    <property type="molecule type" value="Genomic_DNA"/>
</dbReference>
<protein>
    <recommendedName>
        <fullName evidence="3">Phenazine antibiotic biosynthesis protein</fullName>
    </recommendedName>
</protein>
<dbReference type="SUPFAM" id="SSF56801">
    <property type="entry name" value="Acetyl-CoA synthetase-like"/>
    <property type="match status" value="1"/>
</dbReference>
<dbReference type="Gene3D" id="3.40.50.12780">
    <property type="entry name" value="N-terminal domain of ligase-like"/>
    <property type="match status" value="1"/>
</dbReference>
<evidence type="ECO:0008006" key="3">
    <source>
        <dbReference type="Google" id="ProtNLM"/>
    </source>
</evidence>
<name>A0A7K0BZ29_9ACTN</name>
<comment type="caution">
    <text evidence="1">The sequence shown here is derived from an EMBL/GenBank/DDBJ whole genome shotgun (WGS) entry which is preliminary data.</text>
</comment>
<sequence length="360" mass="39739">MPTDVLDIPNPDPDEYVRAAMAWHFDPRTGSPFWLRRAETLGFDPRADVRGAADLALFPNVAAELRDVPVRDLVPRGYGDRPEVVGVYESGGTTGAPKRVVLLRDWMERMVEWSARNMDAHGFPRGTDWLGVVPTGPHVVGEYFRRFASSHGRHGFTVDLDPRWVKRLMAEGRMDEADAYGEHLVDQAALVLRSQEIGVLTITPPLLERLARREELVELVGKKVRAIRWGGTQMDADSRYLYRTEIFPGTALCGQYGSTMMLGFAAERPGGDDPAACVFDPLSPAVTFAVVDPESGAPVGYGERGRVVVNHVSRSFLLPNNLERDLATRVEPAPGQVGDSLSDIGPVDRFEDEAVIEGVY</sequence>
<dbReference type="Proteomes" id="UP000487268">
    <property type="component" value="Unassembled WGS sequence"/>
</dbReference>
<evidence type="ECO:0000313" key="1">
    <source>
        <dbReference type="EMBL" id="MQY06445.1"/>
    </source>
</evidence>